<dbReference type="EMBL" id="CAADGD010000090">
    <property type="protein sequence ID" value="VFK71988.1"/>
    <property type="molecule type" value="Genomic_DNA"/>
</dbReference>
<dbReference type="EMBL" id="CAADFZ010000089">
    <property type="protein sequence ID" value="VFK66354.1"/>
    <property type="molecule type" value="Genomic_DNA"/>
</dbReference>
<dbReference type="InterPro" id="IPR027443">
    <property type="entry name" value="IPNS-like_sf"/>
</dbReference>
<dbReference type="Gene3D" id="2.60.120.330">
    <property type="entry name" value="B-lactam Antibiotic, Isopenicillin N Synthase, Chain"/>
    <property type="match status" value="1"/>
</dbReference>
<dbReference type="SUPFAM" id="SSF51197">
    <property type="entry name" value="Clavaminate synthase-like"/>
    <property type="match status" value="1"/>
</dbReference>
<gene>
    <name evidence="2" type="ORF">BECKUNK1418G_GA0071005_10895</name>
    <name evidence="3" type="ORF">BECKUNK1418H_GA0071006_10905</name>
</gene>
<sequence>MSEKKAAPNSTGNPRPTPVRIDFDSLISTDIRADISESVEKAFGLDGFGGAIITNIPGFKETREKVLKNMYRLSKEPKEFLRSLSKTDVSGLHEVGWTDKEMKAPFGKITNKPVAFYSRYPQETVVFPQDPGFEKVMENIWPEAIPQFKEDLFKLNSLLTPPFLGLLKYLDRYLSGKVDDDKRGKFVDSFFDHYGCSSRLIVYKPLDEFQTNAEDEYNWENWHVDHCLMTAVTHPIYLTRQGERYELDSTALLLKDRRGQEHEGVFSEDEFILTTGNPMFVESAGYIPATPHTVKLSRGMPKDIYRIQSAYFFEPDMNYRMNIPTGESFEEILARDPTRHSHRESDFFEEGCYYKEFLDEIGKFIYK</sequence>
<dbReference type="PANTHER" id="PTHR48420:SF1">
    <property type="entry name" value="NON-HAEM DIOXYGENASE N-TERMINAL DOMAIN-CONTAINING PROTEIN"/>
    <property type="match status" value="1"/>
</dbReference>
<protein>
    <recommendedName>
        <fullName evidence="4">Isopenicillin N synthase</fullName>
    </recommendedName>
</protein>
<accession>A0A451B130</accession>
<evidence type="ECO:0000256" key="1">
    <source>
        <dbReference type="SAM" id="MobiDB-lite"/>
    </source>
</evidence>
<organism evidence="3">
    <name type="scientific">Candidatus Kentrum sp. UNK</name>
    <dbReference type="NCBI Taxonomy" id="2126344"/>
    <lineage>
        <taxon>Bacteria</taxon>
        <taxon>Pseudomonadati</taxon>
        <taxon>Pseudomonadota</taxon>
        <taxon>Gammaproteobacteria</taxon>
        <taxon>Candidatus Kentrum</taxon>
    </lineage>
</organism>
<evidence type="ECO:0008006" key="4">
    <source>
        <dbReference type="Google" id="ProtNLM"/>
    </source>
</evidence>
<dbReference type="PANTHER" id="PTHR48420">
    <property type="entry name" value="NON-HAEM DIOXYGENASE N-TERMINAL DOMAIN-CONTAINING PROTEIN"/>
    <property type="match status" value="1"/>
</dbReference>
<evidence type="ECO:0000313" key="2">
    <source>
        <dbReference type="EMBL" id="VFK66354.1"/>
    </source>
</evidence>
<reference evidence="3" key="1">
    <citation type="submission" date="2019-02" db="EMBL/GenBank/DDBJ databases">
        <authorList>
            <person name="Gruber-Vodicka R. H."/>
            <person name="Seah K. B. B."/>
        </authorList>
    </citation>
    <scope>NUCLEOTIDE SEQUENCE</scope>
    <source>
        <strain evidence="3">BECK_BY19</strain>
        <strain evidence="2">BECK_BY8</strain>
    </source>
</reference>
<evidence type="ECO:0000313" key="3">
    <source>
        <dbReference type="EMBL" id="VFK71988.1"/>
    </source>
</evidence>
<proteinExistence type="predicted"/>
<dbReference type="AlphaFoldDB" id="A0A451B130"/>
<feature type="region of interest" description="Disordered" evidence="1">
    <location>
        <begin position="1"/>
        <end position="21"/>
    </location>
</feature>
<name>A0A451B130_9GAMM</name>